<dbReference type="InterPro" id="IPR036523">
    <property type="entry name" value="SurE-like_sf"/>
</dbReference>
<evidence type="ECO:0000256" key="3">
    <source>
        <dbReference type="ARBA" id="ARBA00012643"/>
    </source>
</evidence>
<evidence type="ECO:0000256" key="4">
    <source>
        <dbReference type="ARBA" id="ARBA00022723"/>
    </source>
</evidence>
<accession>A0A411YHT5</accession>
<reference evidence="7 8" key="1">
    <citation type="submission" date="2019-01" db="EMBL/GenBank/DDBJ databases">
        <title>Egibacter rhizosphaerae EGI 80759T.</title>
        <authorList>
            <person name="Chen D.-D."/>
            <person name="Tian Y."/>
            <person name="Jiao J.-Y."/>
            <person name="Zhang X.-T."/>
            <person name="Zhang Y.-G."/>
            <person name="Zhang Y."/>
            <person name="Xiao M."/>
            <person name="Shu W.-S."/>
            <person name="Li W.-J."/>
        </authorList>
    </citation>
    <scope>NUCLEOTIDE SEQUENCE [LARGE SCALE GENOMIC DNA]</scope>
    <source>
        <strain evidence="7 8">EGI 80759</strain>
    </source>
</reference>
<gene>
    <name evidence="7" type="ORF">ER308_14670</name>
</gene>
<keyword evidence="5" id="KW-0378">Hydrolase</keyword>
<organism evidence="7 8">
    <name type="scientific">Egibacter rhizosphaerae</name>
    <dbReference type="NCBI Taxonomy" id="1670831"/>
    <lineage>
        <taxon>Bacteria</taxon>
        <taxon>Bacillati</taxon>
        <taxon>Actinomycetota</taxon>
        <taxon>Nitriliruptoria</taxon>
        <taxon>Egibacterales</taxon>
        <taxon>Egibacteraceae</taxon>
        <taxon>Egibacter</taxon>
    </lineage>
</organism>
<evidence type="ECO:0000313" key="8">
    <source>
        <dbReference type="Proteomes" id="UP000291469"/>
    </source>
</evidence>
<dbReference type="RefSeq" id="WP_131155673.1">
    <property type="nucleotide sequence ID" value="NZ_CP036402.1"/>
</dbReference>
<dbReference type="PANTHER" id="PTHR30457:SF0">
    <property type="entry name" value="PHOSPHATASE, PUTATIVE (AFU_ORTHOLOGUE AFUA_4G01070)-RELATED"/>
    <property type="match status" value="1"/>
</dbReference>
<evidence type="ECO:0000256" key="5">
    <source>
        <dbReference type="ARBA" id="ARBA00022801"/>
    </source>
</evidence>
<dbReference type="SUPFAM" id="SSF64167">
    <property type="entry name" value="SurE-like"/>
    <property type="match status" value="1"/>
</dbReference>
<evidence type="ECO:0000259" key="6">
    <source>
        <dbReference type="Pfam" id="PF01975"/>
    </source>
</evidence>
<dbReference type="PANTHER" id="PTHR30457">
    <property type="entry name" value="5'-NUCLEOTIDASE SURE"/>
    <property type="match status" value="1"/>
</dbReference>
<dbReference type="Proteomes" id="UP000291469">
    <property type="component" value="Chromosome"/>
</dbReference>
<dbReference type="GO" id="GO:0008253">
    <property type="term" value="F:5'-nucleotidase activity"/>
    <property type="evidence" value="ECO:0007669"/>
    <property type="project" value="UniProtKB-EC"/>
</dbReference>
<comment type="catalytic activity">
    <reaction evidence="1">
        <text>a ribonucleoside 5'-phosphate + H2O = a ribonucleoside + phosphate</text>
        <dbReference type="Rhea" id="RHEA:12484"/>
        <dbReference type="ChEBI" id="CHEBI:15377"/>
        <dbReference type="ChEBI" id="CHEBI:18254"/>
        <dbReference type="ChEBI" id="CHEBI:43474"/>
        <dbReference type="ChEBI" id="CHEBI:58043"/>
        <dbReference type="EC" id="3.1.3.5"/>
    </reaction>
</comment>
<keyword evidence="8" id="KW-1185">Reference proteome</keyword>
<protein>
    <recommendedName>
        <fullName evidence="3">5'-nucleotidase</fullName>
        <ecNumber evidence="3">3.1.3.5</ecNumber>
    </recommendedName>
</protein>
<dbReference type="InterPro" id="IPR002828">
    <property type="entry name" value="SurE-like_Pase/nucleotidase"/>
</dbReference>
<evidence type="ECO:0000256" key="1">
    <source>
        <dbReference type="ARBA" id="ARBA00000815"/>
    </source>
</evidence>
<dbReference type="GO" id="GO:0046872">
    <property type="term" value="F:metal ion binding"/>
    <property type="evidence" value="ECO:0007669"/>
    <property type="project" value="UniProtKB-KW"/>
</dbReference>
<sequence length="253" mass="26702">MRVLLTNDDGADAPWLSEFSRGLTEAGHRVTVVVPDGNRSGVSGSLAPLPLGRPIDIPLEPLPGIVADEAWAAAECSPSVCAAVALTGLVEERPDIVVSGPNYGWNIGRDIWRSGTAWAAITAWGMGLPAVAVSCAPERHRGDDLARVAQHTAWVIEQLVATPLPELWNLNFPAPPAHAWSGPDWVAMAANERLSASRSEVVDRTPGGGAVVRISQDPGLQVHGDPGTDAHTVQRGRIALSRLRPVDSIAEEA</sequence>
<dbReference type="Gene3D" id="3.40.1210.10">
    <property type="entry name" value="Survival protein SurE-like phosphatase/nucleotidase"/>
    <property type="match status" value="1"/>
</dbReference>
<dbReference type="Pfam" id="PF01975">
    <property type="entry name" value="SurE"/>
    <property type="match status" value="1"/>
</dbReference>
<evidence type="ECO:0000256" key="2">
    <source>
        <dbReference type="ARBA" id="ARBA00011062"/>
    </source>
</evidence>
<dbReference type="InterPro" id="IPR030048">
    <property type="entry name" value="SurE"/>
</dbReference>
<dbReference type="OrthoDB" id="9780815at2"/>
<dbReference type="EC" id="3.1.3.5" evidence="3"/>
<dbReference type="EMBL" id="CP036402">
    <property type="protein sequence ID" value="QBI20679.1"/>
    <property type="molecule type" value="Genomic_DNA"/>
</dbReference>
<dbReference type="KEGG" id="erz:ER308_14670"/>
<comment type="similarity">
    <text evidence="2">Belongs to the SurE nucleotidase family.</text>
</comment>
<proteinExistence type="inferred from homology"/>
<name>A0A411YHT5_9ACTN</name>
<dbReference type="AlphaFoldDB" id="A0A411YHT5"/>
<feature type="domain" description="Survival protein SurE-like phosphatase/nucleotidase" evidence="6">
    <location>
        <begin position="3"/>
        <end position="191"/>
    </location>
</feature>
<evidence type="ECO:0000313" key="7">
    <source>
        <dbReference type="EMBL" id="QBI20679.1"/>
    </source>
</evidence>
<keyword evidence="4" id="KW-0479">Metal-binding</keyword>